<accession>A0A3Q7IUV1</accession>
<reference evidence="1" key="1">
    <citation type="journal article" date="2012" name="Nature">
        <title>The tomato genome sequence provides insights into fleshy fruit evolution.</title>
        <authorList>
            <consortium name="Tomato Genome Consortium"/>
        </authorList>
    </citation>
    <scope>NUCLEOTIDE SEQUENCE [LARGE SCALE GENOMIC DNA]</scope>
    <source>
        <strain evidence="1">cv. Heinz 1706</strain>
    </source>
</reference>
<dbReference type="AlphaFoldDB" id="A0A3Q7IUV1"/>
<dbReference type="InParanoid" id="A0A3Q7IUV1"/>
<protein>
    <submittedName>
        <fullName evidence="1">Uncharacterized protein</fullName>
    </submittedName>
</protein>
<dbReference type="Gramene" id="Solyc11g030800.1.1">
    <property type="protein sequence ID" value="Solyc11g030800.1.1.1"/>
    <property type="gene ID" value="Solyc11g030800.1"/>
</dbReference>
<proteinExistence type="predicted"/>
<dbReference type="Proteomes" id="UP000004994">
    <property type="component" value="Chromosome 11"/>
</dbReference>
<keyword evidence="2" id="KW-1185">Reference proteome</keyword>
<evidence type="ECO:0000313" key="2">
    <source>
        <dbReference type="Proteomes" id="UP000004994"/>
    </source>
</evidence>
<evidence type="ECO:0000313" key="1">
    <source>
        <dbReference type="EnsemblPlants" id="Solyc11g030800.1.1.1"/>
    </source>
</evidence>
<dbReference type="PaxDb" id="4081-Solyc11g030800.1.1"/>
<name>A0A3Q7IUV1_SOLLC</name>
<dbReference type="EnsemblPlants" id="Solyc11g030800.1.1">
    <property type="protein sequence ID" value="Solyc11g030800.1.1.1"/>
    <property type="gene ID" value="Solyc11g030800.1"/>
</dbReference>
<sequence>MNYGASYLKGTSFFDRRGMIVRPSPYIQVAERPFPRSALPIGIATFGLCLPFLIKNYG</sequence>
<organism evidence="1">
    <name type="scientific">Solanum lycopersicum</name>
    <name type="common">Tomato</name>
    <name type="synonym">Lycopersicon esculentum</name>
    <dbReference type="NCBI Taxonomy" id="4081"/>
    <lineage>
        <taxon>Eukaryota</taxon>
        <taxon>Viridiplantae</taxon>
        <taxon>Streptophyta</taxon>
        <taxon>Embryophyta</taxon>
        <taxon>Tracheophyta</taxon>
        <taxon>Spermatophyta</taxon>
        <taxon>Magnoliopsida</taxon>
        <taxon>eudicotyledons</taxon>
        <taxon>Gunneridae</taxon>
        <taxon>Pentapetalae</taxon>
        <taxon>asterids</taxon>
        <taxon>lamiids</taxon>
        <taxon>Solanales</taxon>
        <taxon>Solanaceae</taxon>
        <taxon>Solanoideae</taxon>
        <taxon>Solaneae</taxon>
        <taxon>Solanum</taxon>
        <taxon>Solanum subgen. Lycopersicon</taxon>
    </lineage>
</organism>
<reference evidence="1" key="2">
    <citation type="submission" date="2019-01" db="UniProtKB">
        <authorList>
            <consortium name="EnsemblPlants"/>
        </authorList>
    </citation>
    <scope>IDENTIFICATION</scope>
    <source>
        <strain evidence="1">cv. Heinz 1706</strain>
    </source>
</reference>